<organism evidence="1 2">
    <name type="scientific">Medicago truncatula</name>
    <name type="common">Barrel medic</name>
    <name type="synonym">Medicago tribuloides</name>
    <dbReference type="NCBI Taxonomy" id="3880"/>
    <lineage>
        <taxon>Eukaryota</taxon>
        <taxon>Viridiplantae</taxon>
        <taxon>Streptophyta</taxon>
        <taxon>Embryophyta</taxon>
        <taxon>Tracheophyta</taxon>
        <taxon>Spermatophyta</taxon>
        <taxon>Magnoliopsida</taxon>
        <taxon>eudicotyledons</taxon>
        <taxon>Gunneridae</taxon>
        <taxon>Pentapetalae</taxon>
        <taxon>rosids</taxon>
        <taxon>fabids</taxon>
        <taxon>Fabales</taxon>
        <taxon>Fabaceae</taxon>
        <taxon>Papilionoideae</taxon>
        <taxon>50 kb inversion clade</taxon>
        <taxon>NPAAA clade</taxon>
        <taxon>Hologalegina</taxon>
        <taxon>IRL clade</taxon>
        <taxon>Trifolieae</taxon>
        <taxon>Medicago</taxon>
    </lineage>
</organism>
<dbReference type="EMBL" id="PSQE01000003">
    <property type="protein sequence ID" value="RHN71076.1"/>
    <property type="molecule type" value="Genomic_DNA"/>
</dbReference>
<reference evidence="2" key="1">
    <citation type="journal article" date="2018" name="Nat. Plants">
        <title>Whole-genome landscape of Medicago truncatula symbiotic genes.</title>
        <authorList>
            <person name="Pecrix Y."/>
            <person name="Staton S.E."/>
            <person name="Sallet E."/>
            <person name="Lelandais-Briere C."/>
            <person name="Moreau S."/>
            <person name="Carrere S."/>
            <person name="Blein T."/>
            <person name="Jardinaud M.F."/>
            <person name="Latrasse D."/>
            <person name="Zouine M."/>
            <person name="Zahm M."/>
            <person name="Kreplak J."/>
            <person name="Mayjonade B."/>
            <person name="Satge C."/>
            <person name="Perez M."/>
            <person name="Cauet S."/>
            <person name="Marande W."/>
            <person name="Chantry-Darmon C."/>
            <person name="Lopez-Roques C."/>
            <person name="Bouchez O."/>
            <person name="Berard A."/>
            <person name="Debelle F."/>
            <person name="Munos S."/>
            <person name="Bendahmane A."/>
            <person name="Berges H."/>
            <person name="Niebel A."/>
            <person name="Buitink J."/>
            <person name="Frugier F."/>
            <person name="Benhamed M."/>
            <person name="Crespi M."/>
            <person name="Gouzy J."/>
            <person name="Gamas P."/>
        </authorList>
    </citation>
    <scope>NUCLEOTIDE SEQUENCE [LARGE SCALE GENOMIC DNA]</scope>
    <source>
        <strain evidence="2">cv. Jemalong A17</strain>
    </source>
</reference>
<proteinExistence type="predicted"/>
<accession>A0A396IZ94</accession>
<dbReference type="Proteomes" id="UP000265566">
    <property type="component" value="Chromosome 3"/>
</dbReference>
<sequence>MNLGMEVDLSLLKKMSAEYAEAKNVAIKEASSILDVQNIKHIAEDKELIGVLVEMISDDWRVQKQTFYKQTGLGETDEYEQELEQLLLQQYSDDD</sequence>
<protein>
    <submittedName>
        <fullName evidence="1">Uncharacterized protein</fullName>
    </submittedName>
</protein>
<dbReference type="PANTHER" id="PTHR15131">
    <property type="entry name" value="SMALL NUCLEAR RNA ACTIVATING COMPLEX, POLYPEPTIDE 1"/>
    <property type="match status" value="1"/>
</dbReference>
<gene>
    <name evidence="1" type="ORF">MtrunA17_Chr3g0142311</name>
</gene>
<comment type="caution">
    <text evidence="1">The sequence shown here is derived from an EMBL/GenBank/DDBJ whole genome shotgun (WGS) entry which is preliminary data.</text>
</comment>
<name>A0A396IZ94_MEDTR</name>
<dbReference type="PANTHER" id="PTHR15131:SF3">
    <property type="entry name" value="SNRNA-ACTIVATING PROTEIN COMPLEX SUBUNIT 1"/>
    <property type="match status" value="1"/>
</dbReference>
<dbReference type="Gramene" id="rna19719">
    <property type="protein sequence ID" value="RHN71076.1"/>
    <property type="gene ID" value="gene19719"/>
</dbReference>
<dbReference type="AlphaFoldDB" id="A0A396IZ94"/>
<evidence type="ECO:0000313" key="2">
    <source>
        <dbReference type="Proteomes" id="UP000265566"/>
    </source>
</evidence>
<evidence type="ECO:0000313" key="1">
    <source>
        <dbReference type="EMBL" id="RHN71076.1"/>
    </source>
</evidence>